<dbReference type="Gramene" id="KQL24683">
    <property type="protein sequence ID" value="KQL24683"/>
    <property type="gene ID" value="SETIT_033756mg"/>
</dbReference>
<name>K4A4F2_SETIT</name>
<organism evidence="1 2">
    <name type="scientific">Setaria italica</name>
    <name type="common">Foxtail millet</name>
    <name type="synonym">Panicum italicum</name>
    <dbReference type="NCBI Taxonomy" id="4555"/>
    <lineage>
        <taxon>Eukaryota</taxon>
        <taxon>Viridiplantae</taxon>
        <taxon>Streptophyta</taxon>
        <taxon>Embryophyta</taxon>
        <taxon>Tracheophyta</taxon>
        <taxon>Spermatophyta</taxon>
        <taxon>Magnoliopsida</taxon>
        <taxon>Liliopsida</taxon>
        <taxon>Poales</taxon>
        <taxon>Poaceae</taxon>
        <taxon>PACMAD clade</taxon>
        <taxon>Panicoideae</taxon>
        <taxon>Panicodae</taxon>
        <taxon>Paniceae</taxon>
        <taxon>Cenchrinae</taxon>
        <taxon>Setaria</taxon>
    </lineage>
</organism>
<dbReference type="EMBL" id="AGNK02001115">
    <property type="status" value="NOT_ANNOTATED_CDS"/>
    <property type="molecule type" value="Genomic_DNA"/>
</dbReference>
<reference evidence="2" key="1">
    <citation type="journal article" date="2012" name="Nat. Biotechnol.">
        <title>Reference genome sequence of the model plant Setaria.</title>
        <authorList>
            <person name="Bennetzen J.L."/>
            <person name="Schmutz J."/>
            <person name="Wang H."/>
            <person name="Percifield R."/>
            <person name="Hawkins J."/>
            <person name="Pontaroli A.C."/>
            <person name="Estep M."/>
            <person name="Feng L."/>
            <person name="Vaughn J.N."/>
            <person name="Grimwood J."/>
            <person name="Jenkins J."/>
            <person name="Barry K."/>
            <person name="Lindquist E."/>
            <person name="Hellsten U."/>
            <person name="Deshpande S."/>
            <person name="Wang X."/>
            <person name="Wu X."/>
            <person name="Mitros T."/>
            <person name="Triplett J."/>
            <person name="Yang X."/>
            <person name="Ye C.Y."/>
            <person name="Mauro-Herrera M."/>
            <person name="Wang L."/>
            <person name="Li P."/>
            <person name="Sharma M."/>
            <person name="Sharma R."/>
            <person name="Ronald P.C."/>
            <person name="Panaud O."/>
            <person name="Kellogg E.A."/>
            <person name="Brutnell T.P."/>
            <person name="Doust A.N."/>
            <person name="Tuskan G.A."/>
            <person name="Rokhsar D."/>
            <person name="Devos K.M."/>
        </authorList>
    </citation>
    <scope>NUCLEOTIDE SEQUENCE [LARGE SCALE GENOMIC DNA]</scope>
    <source>
        <strain evidence="2">cv. Yugu1</strain>
    </source>
</reference>
<dbReference type="AlphaFoldDB" id="K4A4F2"/>
<dbReference type="InParanoid" id="K4A4F2"/>
<keyword evidence="2" id="KW-1185">Reference proteome</keyword>
<evidence type="ECO:0000313" key="1">
    <source>
        <dbReference type="EnsemblPlants" id="KQL24683"/>
    </source>
</evidence>
<evidence type="ECO:0000313" key="2">
    <source>
        <dbReference type="Proteomes" id="UP000004995"/>
    </source>
</evidence>
<sequence length="36" mass="4287">MHYEALYAYMLMHYTVLSYSASAEVRGDCYINYTKK</sequence>
<dbReference type="HOGENOM" id="CLU_3360558_0_0_1"/>
<dbReference type="Proteomes" id="UP000004995">
    <property type="component" value="Unassembled WGS sequence"/>
</dbReference>
<proteinExistence type="predicted"/>
<accession>K4A4F2</accession>
<dbReference type="EnsemblPlants" id="KQL24683">
    <property type="protein sequence ID" value="KQL24683"/>
    <property type="gene ID" value="SETIT_033756mg"/>
</dbReference>
<reference evidence="1" key="2">
    <citation type="submission" date="2018-08" db="UniProtKB">
        <authorList>
            <consortium name="EnsemblPlants"/>
        </authorList>
    </citation>
    <scope>IDENTIFICATION</scope>
    <source>
        <strain evidence="1">Yugu1</strain>
    </source>
</reference>
<protein>
    <submittedName>
        <fullName evidence="1">Uncharacterized protein</fullName>
    </submittedName>
</protein>